<dbReference type="EMBL" id="RBKS01000001">
    <property type="protein sequence ID" value="RKR74815.1"/>
    <property type="molecule type" value="Genomic_DNA"/>
</dbReference>
<sequence>MAQRLRVASVPAGHPYVERVMASSDLTVQPDPRPVGAPEGQWWPPVVLAPGWIDEHRDQADVLHLHFGLESFTPSELVDAVEAAHRVGWPVVQTVHDLLNPQLANQTPHLAGLDALVPIVDAVVTLTPGAAHEIETRWHRRAVVLPHPRLLPDDLVLPRGVARDVPVIGVHLKDLRPNVDGLGAVRLLLVALDGLSRQGVPATLEVHLHRQVRDQEQRDAIRALCSGRGDVVLLEHDRFDDEALAHALAHLDACLLPYRAGTHSGWLELCWDLGVAVAAPEVGFFAEQHDDPTIGGFAWTDGGAGLVATLAHLLRSTPPAGSDARRRLVAERLRARAQRDAETATAHDDLYRSLLPSGAAR</sequence>
<protein>
    <recommendedName>
        <fullName evidence="3">D-inositol 3-phosphate glycosyltransferase</fullName>
    </recommendedName>
</protein>
<accession>A0A495II77</accession>
<dbReference type="AlphaFoldDB" id="A0A495II77"/>
<dbReference type="Gene3D" id="3.40.50.2000">
    <property type="entry name" value="Glycogen Phosphorylase B"/>
    <property type="match status" value="1"/>
</dbReference>
<reference evidence="1 2" key="1">
    <citation type="submission" date="2018-10" db="EMBL/GenBank/DDBJ databases">
        <title>Sequencing the genomes of 1000 actinobacteria strains.</title>
        <authorList>
            <person name="Klenk H.-P."/>
        </authorList>
    </citation>
    <scope>NUCLEOTIDE SEQUENCE [LARGE SCALE GENOMIC DNA]</scope>
    <source>
        <strain evidence="1 2">DSM 17894</strain>
    </source>
</reference>
<dbReference type="Proteomes" id="UP000280008">
    <property type="component" value="Unassembled WGS sequence"/>
</dbReference>
<dbReference type="OrthoDB" id="3287135at2"/>
<gene>
    <name evidence="1" type="ORF">C8E83_1946</name>
</gene>
<proteinExistence type="predicted"/>
<organism evidence="1 2">
    <name type="scientific">Frondihabitans australicus</name>
    <dbReference type="NCBI Taxonomy" id="386892"/>
    <lineage>
        <taxon>Bacteria</taxon>
        <taxon>Bacillati</taxon>
        <taxon>Actinomycetota</taxon>
        <taxon>Actinomycetes</taxon>
        <taxon>Micrococcales</taxon>
        <taxon>Microbacteriaceae</taxon>
        <taxon>Frondihabitans</taxon>
    </lineage>
</organism>
<evidence type="ECO:0000313" key="2">
    <source>
        <dbReference type="Proteomes" id="UP000280008"/>
    </source>
</evidence>
<dbReference type="RefSeq" id="WP_121369683.1">
    <property type="nucleotide sequence ID" value="NZ_RBKS01000001.1"/>
</dbReference>
<evidence type="ECO:0008006" key="3">
    <source>
        <dbReference type="Google" id="ProtNLM"/>
    </source>
</evidence>
<name>A0A495II77_9MICO</name>
<keyword evidence="2" id="KW-1185">Reference proteome</keyword>
<dbReference type="SUPFAM" id="SSF53756">
    <property type="entry name" value="UDP-Glycosyltransferase/glycogen phosphorylase"/>
    <property type="match status" value="1"/>
</dbReference>
<evidence type="ECO:0000313" key="1">
    <source>
        <dbReference type="EMBL" id="RKR74815.1"/>
    </source>
</evidence>
<comment type="caution">
    <text evidence="1">The sequence shown here is derived from an EMBL/GenBank/DDBJ whole genome shotgun (WGS) entry which is preliminary data.</text>
</comment>